<gene>
    <name evidence="2" type="ordered locus">Thein_1733</name>
</gene>
<dbReference type="eggNOG" id="COG2165">
    <property type="taxonomic scope" value="Bacteria"/>
</dbReference>
<sequence length="131" mass="14471">MKGFTLVECLVAMVILIIIVAGLGPLMINNIRSAKINEIREETLYQCNKVLSHLISLKFDDSCLAIGIDKSCAVDTSLCCGDEAGNNNIKWKVTNGPVANTKEITVTGNFYYSNYMGQVTLKYIKGDWNEN</sequence>
<keyword evidence="1" id="KW-1133">Transmembrane helix</keyword>
<feature type="transmembrane region" description="Helical" evidence="1">
    <location>
        <begin position="7"/>
        <end position="28"/>
    </location>
</feature>
<accession>F8ABJ4</accession>
<name>F8ABJ4_THEID</name>
<dbReference type="InParanoid" id="F8ABJ4"/>
<dbReference type="PaxDb" id="667014-Thein_1733"/>
<dbReference type="Pfam" id="PF07963">
    <property type="entry name" value="N_methyl"/>
    <property type="match status" value="1"/>
</dbReference>
<keyword evidence="1" id="KW-0472">Membrane</keyword>
<evidence type="ECO:0000313" key="3">
    <source>
        <dbReference type="Proteomes" id="UP000006793"/>
    </source>
</evidence>
<evidence type="ECO:0000256" key="1">
    <source>
        <dbReference type="SAM" id="Phobius"/>
    </source>
</evidence>
<dbReference type="STRING" id="667014.Thein_1733"/>
<reference evidence="2 3" key="2">
    <citation type="journal article" date="2012" name="Stand. Genomic Sci.">
        <title>Complete genome sequence of the thermophilic sulfate-reducing ocean bacterium Thermodesulfatator indicus type strain (CIR29812(T)).</title>
        <authorList>
            <person name="Anderson I."/>
            <person name="Saunders E."/>
            <person name="Lapidus A."/>
            <person name="Nolan M."/>
            <person name="Lucas S."/>
            <person name="Tice H."/>
            <person name="Del Rio T.G."/>
            <person name="Cheng J.F."/>
            <person name="Han C."/>
            <person name="Tapia R."/>
            <person name="Goodwin L.A."/>
            <person name="Pitluck S."/>
            <person name="Liolios K."/>
            <person name="Mavromatis K."/>
            <person name="Pagani I."/>
            <person name="Ivanova N."/>
            <person name="Mikhailova N."/>
            <person name="Pati A."/>
            <person name="Chen A."/>
            <person name="Palaniappan K."/>
            <person name="Land M."/>
            <person name="Hauser L."/>
            <person name="Jeffries C.D."/>
            <person name="Chang Y.J."/>
            <person name="Brambilla E.M."/>
            <person name="Rohde M."/>
            <person name="Spring S."/>
            <person name="Goker M."/>
            <person name="Detter J.C."/>
            <person name="Woyke T."/>
            <person name="Bristow J."/>
            <person name="Eisen J.A."/>
            <person name="Markowitz V."/>
            <person name="Hugenholtz P."/>
            <person name="Kyrpides N.C."/>
            <person name="Klenk H.P."/>
        </authorList>
    </citation>
    <scope>NUCLEOTIDE SEQUENCE [LARGE SCALE GENOMIC DNA]</scope>
    <source>
        <strain evidence="3">DSM 15286 / JCM 11887 / CIR29812</strain>
    </source>
</reference>
<evidence type="ECO:0000313" key="2">
    <source>
        <dbReference type="EMBL" id="AEH45591.1"/>
    </source>
</evidence>
<proteinExistence type="predicted"/>
<organism evidence="2 3">
    <name type="scientific">Thermodesulfatator indicus (strain DSM 15286 / JCM 11887 / CIR29812)</name>
    <dbReference type="NCBI Taxonomy" id="667014"/>
    <lineage>
        <taxon>Bacteria</taxon>
        <taxon>Pseudomonadati</taxon>
        <taxon>Thermodesulfobacteriota</taxon>
        <taxon>Thermodesulfobacteria</taxon>
        <taxon>Thermodesulfobacteriales</taxon>
        <taxon>Thermodesulfatatoraceae</taxon>
        <taxon>Thermodesulfatator</taxon>
    </lineage>
</organism>
<reference evidence="3" key="1">
    <citation type="submission" date="2011-04" db="EMBL/GenBank/DDBJ databases">
        <title>The complete genome of Thermodesulfatator indicus DSM 15286.</title>
        <authorList>
            <person name="Lucas S."/>
            <person name="Copeland A."/>
            <person name="Lapidus A."/>
            <person name="Bruce D."/>
            <person name="Goodwin L."/>
            <person name="Pitluck S."/>
            <person name="Peters L."/>
            <person name="Kyrpides N."/>
            <person name="Mavromatis K."/>
            <person name="Pagani I."/>
            <person name="Ivanova N."/>
            <person name="Saunders L."/>
            <person name="Detter J.C."/>
            <person name="Tapia R."/>
            <person name="Han C."/>
            <person name="Land M."/>
            <person name="Hauser L."/>
            <person name="Markowitz V."/>
            <person name="Cheng J.-F."/>
            <person name="Hugenholtz P."/>
            <person name="Woyke T."/>
            <person name="Wu D."/>
            <person name="Spring S."/>
            <person name="Schroeder M."/>
            <person name="Brambilla E."/>
            <person name="Klenk H.-P."/>
            <person name="Eisen J.A."/>
        </authorList>
    </citation>
    <scope>NUCLEOTIDE SEQUENCE [LARGE SCALE GENOMIC DNA]</scope>
    <source>
        <strain evidence="3">DSM 15286 / JCM 11887 / CIR29812</strain>
    </source>
</reference>
<dbReference type="OrthoDB" id="5741561at2"/>
<dbReference type="NCBIfam" id="TIGR02532">
    <property type="entry name" value="IV_pilin_GFxxxE"/>
    <property type="match status" value="1"/>
</dbReference>
<keyword evidence="1" id="KW-0812">Transmembrane</keyword>
<evidence type="ECO:0008006" key="4">
    <source>
        <dbReference type="Google" id="ProtNLM"/>
    </source>
</evidence>
<dbReference type="AlphaFoldDB" id="F8ABJ4"/>
<protein>
    <recommendedName>
        <fullName evidence="4">Prepilin-type N-terminal cleavage/methylation domain-containing protein</fullName>
    </recommendedName>
</protein>
<dbReference type="RefSeq" id="WP_013908332.1">
    <property type="nucleotide sequence ID" value="NC_015681.1"/>
</dbReference>
<dbReference type="InterPro" id="IPR012902">
    <property type="entry name" value="N_methyl_site"/>
</dbReference>
<dbReference type="InterPro" id="IPR045584">
    <property type="entry name" value="Pilin-like"/>
</dbReference>
<keyword evidence="3" id="KW-1185">Reference proteome</keyword>
<dbReference type="EMBL" id="CP002683">
    <property type="protein sequence ID" value="AEH45591.1"/>
    <property type="molecule type" value="Genomic_DNA"/>
</dbReference>
<dbReference type="KEGG" id="tid:Thein_1733"/>
<dbReference type="HOGENOM" id="CLU_1956082_0_0_0"/>
<dbReference type="SUPFAM" id="SSF54523">
    <property type="entry name" value="Pili subunits"/>
    <property type="match status" value="1"/>
</dbReference>
<dbReference type="Proteomes" id="UP000006793">
    <property type="component" value="Chromosome"/>
</dbReference>